<dbReference type="RefSeq" id="WP_019018425.1">
    <property type="nucleotide sequence ID" value="NZ_BMXD01000001.1"/>
</dbReference>
<keyword evidence="3" id="KW-1185">Reference proteome</keyword>
<accession>A0ABV7M3S4</accession>
<reference evidence="3" key="1">
    <citation type="journal article" date="2019" name="Int. J. Syst. Evol. Microbiol.">
        <title>The Global Catalogue of Microorganisms (GCM) 10K type strain sequencing project: providing services to taxonomists for standard genome sequencing and annotation.</title>
        <authorList>
            <consortium name="The Broad Institute Genomics Platform"/>
            <consortium name="The Broad Institute Genome Sequencing Center for Infectious Disease"/>
            <person name="Wu L."/>
            <person name="Ma J."/>
        </authorList>
    </citation>
    <scope>NUCLEOTIDE SEQUENCE [LARGE SCALE GENOMIC DNA]</scope>
    <source>
        <strain evidence="3">KCTC 12847</strain>
    </source>
</reference>
<feature type="compositionally biased region" description="Basic and acidic residues" evidence="1">
    <location>
        <begin position="14"/>
        <end position="24"/>
    </location>
</feature>
<dbReference type="PANTHER" id="PTHR37166">
    <property type="entry name" value="PROTEIN FLAG"/>
    <property type="match status" value="1"/>
</dbReference>
<dbReference type="Proteomes" id="UP001595640">
    <property type="component" value="Unassembled WGS sequence"/>
</dbReference>
<dbReference type="Pfam" id="PF03646">
    <property type="entry name" value="FlaG"/>
    <property type="match status" value="1"/>
</dbReference>
<keyword evidence="2" id="KW-0966">Cell projection</keyword>
<comment type="caution">
    <text evidence="2">The sequence shown here is derived from an EMBL/GenBank/DDBJ whole genome shotgun (WGS) entry which is preliminary data.</text>
</comment>
<dbReference type="InterPro" id="IPR005186">
    <property type="entry name" value="FlaG"/>
</dbReference>
<evidence type="ECO:0000313" key="2">
    <source>
        <dbReference type="EMBL" id="MFC3293125.1"/>
    </source>
</evidence>
<dbReference type="Gene3D" id="3.30.160.170">
    <property type="entry name" value="FlaG-like"/>
    <property type="match status" value="1"/>
</dbReference>
<dbReference type="InterPro" id="IPR035924">
    <property type="entry name" value="FlaG-like_sf"/>
</dbReference>
<protein>
    <submittedName>
        <fullName evidence="2">Flagellar protein FlaG</fullName>
    </submittedName>
</protein>
<keyword evidence="2" id="KW-0282">Flagellum</keyword>
<evidence type="ECO:0000313" key="3">
    <source>
        <dbReference type="Proteomes" id="UP001595640"/>
    </source>
</evidence>
<gene>
    <name evidence="2" type="ORF">ACFOEI_13795</name>
</gene>
<feature type="region of interest" description="Disordered" evidence="1">
    <location>
        <begin position="1"/>
        <end position="49"/>
    </location>
</feature>
<dbReference type="SUPFAM" id="SSF160214">
    <property type="entry name" value="FlaG-like"/>
    <property type="match status" value="1"/>
</dbReference>
<sequence length="126" mass="14252">MTSILTDALSPTPRTEKLTPHQRLESALSHLPAPPGSLVTQKQTDNDLAPGTRYTELLEPVQRINEVMRSYGVEFKLQEFSQGQRIVTQIVDRDSGEMIRQIPSEEVLRIAESLEQMQGRLIQLKV</sequence>
<name>A0ABV7M3S4_9GAMM</name>
<keyword evidence="2" id="KW-0969">Cilium</keyword>
<proteinExistence type="predicted"/>
<dbReference type="PANTHER" id="PTHR37166:SF1">
    <property type="entry name" value="PROTEIN FLAG"/>
    <property type="match status" value="1"/>
</dbReference>
<dbReference type="EMBL" id="JBHRUH010000031">
    <property type="protein sequence ID" value="MFC3293125.1"/>
    <property type="molecule type" value="Genomic_DNA"/>
</dbReference>
<evidence type="ECO:0000256" key="1">
    <source>
        <dbReference type="SAM" id="MobiDB-lite"/>
    </source>
</evidence>
<organism evidence="2 3">
    <name type="scientific">Modicisalibacter luteus</name>
    <dbReference type="NCBI Taxonomy" id="453962"/>
    <lineage>
        <taxon>Bacteria</taxon>
        <taxon>Pseudomonadati</taxon>
        <taxon>Pseudomonadota</taxon>
        <taxon>Gammaproteobacteria</taxon>
        <taxon>Oceanospirillales</taxon>
        <taxon>Halomonadaceae</taxon>
        <taxon>Modicisalibacter</taxon>
    </lineage>
</organism>